<reference evidence="1" key="2">
    <citation type="journal article" date="2015" name="Data Brief">
        <title>Shoot transcriptome of the giant reed, Arundo donax.</title>
        <authorList>
            <person name="Barrero R.A."/>
            <person name="Guerrero F.D."/>
            <person name="Moolhuijzen P."/>
            <person name="Goolsby J.A."/>
            <person name="Tidwell J."/>
            <person name="Bellgard S.E."/>
            <person name="Bellgard M.I."/>
        </authorList>
    </citation>
    <scope>NUCLEOTIDE SEQUENCE</scope>
    <source>
        <tissue evidence="1">Shoot tissue taken approximately 20 cm above the soil surface</tissue>
    </source>
</reference>
<organism evidence="1">
    <name type="scientific">Arundo donax</name>
    <name type="common">Giant reed</name>
    <name type="synonym">Donax arundinaceus</name>
    <dbReference type="NCBI Taxonomy" id="35708"/>
    <lineage>
        <taxon>Eukaryota</taxon>
        <taxon>Viridiplantae</taxon>
        <taxon>Streptophyta</taxon>
        <taxon>Embryophyta</taxon>
        <taxon>Tracheophyta</taxon>
        <taxon>Spermatophyta</taxon>
        <taxon>Magnoliopsida</taxon>
        <taxon>Liliopsida</taxon>
        <taxon>Poales</taxon>
        <taxon>Poaceae</taxon>
        <taxon>PACMAD clade</taxon>
        <taxon>Arundinoideae</taxon>
        <taxon>Arundineae</taxon>
        <taxon>Arundo</taxon>
    </lineage>
</organism>
<reference evidence="1" key="1">
    <citation type="submission" date="2014-09" db="EMBL/GenBank/DDBJ databases">
        <authorList>
            <person name="Magalhaes I.L.F."/>
            <person name="Oliveira U."/>
            <person name="Santos F.R."/>
            <person name="Vidigal T.H.D.A."/>
            <person name="Brescovit A.D."/>
            <person name="Santos A.J."/>
        </authorList>
    </citation>
    <scope>NUCLEOTIDE SEQUENCE</scope>
    <source>
        <tissue evidence="1">Shoot tissue taken approximately 20 cm above the soil surface</tissue>
    </source>
</reference>
<proteinExistence type="predicted"/>
<protein>
    <submittedName>
        <fullName evidence="1">Uncharacterized protein</fullName>
    </submittedName>
</protein>
<evidence type="ECO:0000313" key="1">
    <source>
        <dbReference type="EMBL" id="JAD94326.1"/>
    </source>
</evidence>
<dbReference type="AlphaFoldDB" id="A0A0A9E2P1"/>
<sequence length="93" mass="9811">MPRRHAARVGARGARGAAALAAPLHVGARLRPQLPPRVSAIAEHHCGVHGGGPRGGAYHSQQYIRRCAHAFAKVDSSNNSHGYGAWNLGDCLM</sequence>
<dbReference type="EMBL" id="GBRH01203569">
    <property type="protein sequence ID" value="JAD94326.1"/>
    <property type="molecule type" value="Transcribed_RNA"/>
</dbReference>
<accession>A0A0A9E2P1</accession>
<name>A0A0A9E2P1_ARUDO</name>